<accession>A0A286ULK5</accession>
<dbReference type="EMBL" id="NBII01000003">
    <property type="protein sequence ID" value="PAV20419.1"/>
    <property type="molecule type" value="Genomic_DNA"/>
</dbReference>
<comment type="caution">
    <text evidence="1">The sequence shown here is derived from an EMBL/GenBank/DDBJ whole genome shotgun (WGS) entry which is preliminary data.</text>
</comment>
<dbReference type="AlphaFoldDB" id="A0A286ULK5"/>
<reference evidence="1 2" key="1">
    <citation type="journal article" date="2017" name="Mol. Ecol.">
        <title>Comparative and population genomic landscape of Phellinus noxius: A hypervariable fungus causing root rot in trees.</title>
        <authorList>
            <person name="Chung C.L."/>
            <person name="Lee T.J."/>
            <person name="Akiba M."/>
            <person name="Lee H.H."/>
            <person name="Kuo T.H."/>
            <person name="Liu D."/>
            <person name="Ke H.M."/>
            <person name="Yokoi T."/>
            <person name="Roa M.B."/>
            <person name="Lu M.J."/>
            <person name="Chang Y.Y."/>
            <person name="Ann P.J."/>
            <person name="Tsai J.N."/>
            <person name="Chen C.Y."/>
            <person name="Tzean S.S."/>
            <person name="Ota Y."/>
            <person name="Hattori T."/>
            <person name="Sahashi N."/>
            <person name="Liou R.F."/>
            <person name="Kikuchi T."/>
            <person name="Tsai I.J."/>
        </authorList>
    </citation>
    <scope>NUCLEOTIDE SEQUENCE [LARGE SCALE GENOMIC DNA]</scope>
    <source>
        <strain evidence="1 2">FFPRI411160</strain>
    </source>
</reference>
<dbReference type="InParanoid" id="A0A286ULK5"/>
<keyword evidence="2" id="KW-1185">Reference proteome</keyword>
<protein>
    <submittedName>
        <fullName evidence="1">Uncharacterized protein</fullName>
    </submittedName>
</protein>
<evidence type="ECO:0000313" key="2">
    <source>
        <dbReference type="Proteomes" id="UP000217199"/>
    </source>
</evidence>
<name>A0A286ULK5_9AGAM</name>
<evidence type="ECO:0000313" key="1">
    <source>
        <dbReference type="EMBL" id="PAV20419.1"/>
    </source>
</evidence>
<gene>
    <name evidence="1" type="ORF">PNOK_0304600</name>
</gene>
<sequence length="99" mass="11680">MLDIHVQLTDFTDIIPILKLDSRLFAGNETLRNSFTFSDVPRLFNHTLIRPGVHREHLVYHRAKYVRVQRNLLLVWRCLRQGFVFLLSPNSPGLRKIDL</sequence>
<organism evidence="1 2">
    <name type="scientific">Pyrrhoderma noxium</name>
    <dbReference type="NCBI Taxonomy" id="2282107"/>
    <lineage>
        <taxon>Eukaryota</taxon>
        <taxon>Fungi</taxon>
        <taxon>Dikarya</taxon>
        <taxon>Basidiomycota</taxon>
        <taxon>Agaricomycotina</taxon>
        <taxon>Agaricomycetes</taxon>
        <taxon>Hymenochaetales</taxon>
        <taxon>Hymenochaetaceae</taxon>
        <taxon>Pyrrhoderma</taxon>
    </lineage>
</organism>
<dbReference type="Proteomes" id="UP000217199">
    <property type="component" value="Unassembled WGS sequence"/>
</dbReference>
<proteinExistence type="predicted"/>